<proteinExistence type="predicted"/>
<keyword evidence="3" id="KW-1185">Reference proteome</keyword>
<name>A0A4P6XKK6_9ASCO</name>
<gene>
    <name evidence="2" type="ORF">METSCH_B04490</name>
</gene>
<dbReference type="Proteomes" id="UP000292447">
    <property type="component" value="Chromosome II"/>
</dbReference>
<dbReference type="AlphaFoldDB" id="A0A4P6XKK6"/>
<feature type="compositionally biased region" description="Basic residues" evidence="1">
    <location>
        <begin position="60"/>
        <end position="71"/>
    </location>
</feature>
<reference evidence="3" key="1">
    <citation type="submission" date="2019-03" db="EMBL/GenBank/DDBJ databases">
        <title>Snf2 controls pulcherriminic acid biosynthesis and connects pigmentation and antifungal activity of the yeast Metschnikowia pulcherrima.</title>
        <authorList>
            <person name="Gore-Lloyd D."/>
            <person name="Sumann I."/>
            <person name="Brachmann A.O."/>
            <person name="Schneeberger K."/>
            <person name="Ortiz-Merino R.A."/>
            <person name="Moreno-Beltran M."/>
            <person name="Schlaefli M."/>
            <person name="Kirner P."/>
            <person name="Santos Kron A."/>
            <person name="Wolfe K.H."/>
            <person name="Piel J."/>
            <person name="Ahrens C.H."/>
            <person name="Henk D."/>
            <person name="Freimoser F.M."/>
        </authorList>
    </citation>
    <scope>NUCLEOTIDE SEQUENCE [LARGE SCALE GENOMIC DNA]</scope>
    <source>
        <strain evidence="3">APC 1.2</strain>
    </source>
</reference>
<dbReference type="EMBL" id="CP034457">
    <property type="protein sequence ID" value="QBM87249.1"/>
    <property type="molecule type" value="Genomic_DNA"/>
</dbReference>
<evidence type="ECO:0000256" key="1">
    <source>
        <dbReference type="SAM" id="MobiDB-lite"/>
    </source>
</evidence>
<evidence type="ECO:0000313" key="2">
    <source>
        <dbReference type="EMBL" id="QBM87249.1"/>
    </source>
</evidence>
<feature type="region of interest" description="Disordered" evidence="1">
    <location>
        <begin position="52"/>
        <end position="89"/>
    </location>
</feature>
<organism evidence="2 3">
    <name type="scientific">Metschnikowia aff. pulcherrima</name>
    <dbReference type="NCBI Taxonomy" id="2163413"/>
    <lineage>
        <taxon>Eukaryota</taxon>
        <taxon>Fungi</taxon>
        <taxon>Dikarya</taxon>
        <taxon>Ascomycota</taxon>
        <taxon>Saccharomycotina</taxon>
        <taxon>Pichiomycetes</taxon>
        <taxon>Metschnikowiaceae</taxon>
        <taxon>Metschnikowia</taxon>
    </lineage>
</organism>
<protein>
    <submittedName>
        <fullName evidence="2">Uncharacterized protein</fullName>
    </submittedName>
</protein>
<evidence type="ECO:0000313" key="3">
    <source>
        <dbReference type="Proteomes" id="UP000292447"/>
    </source>
</evidence>
<accession>A0A4P6XKK6</accession>
<sequence>MKKQISPPRDWSILVTRLKRCGIFGVVRNLRGRPPKSRAICGAACGPKIQAVKKKEAQKRQMRGCSARKKKSWPDNGGPHHPYRSSPQQREEPYLQITLSLSPLCSVNTLTSRNAGSAPIAQNLSPRKNYCAFLGGLGSRHRVSMVRFLPYSSCVRRGCVQRFARLVALCNGAFAARPARSL</sequence>